<evidence type="ECO:0000256" key="2">
    <source>
        <dbReference type="ARBA" id="ARBA00023043"/>
    </source>
</evidence>
<dbReference type="GeneID" id="42007521"/>
<dbReference type="AlphaFoldDB" id="A0A507BXI7"/>
<dbReference type="PROSITE" id="PS50297">
    <property type="entry name" value="ANK_REP_REGION"/>
    <property type="match status" value="4"/>
</dbReference>
<dbReference type="Proteomes" id="UP000319731">
    <property type="component" value="Unassembled WGS sequence"/>
</dbReference>
<accession>A0A507BXI7</accession>
<dbReference type="EMBL" id="QEAO01000132">
    <property type="protein sequence ID" value="TPX30003.1"/>
    <property type="molecule type" value="Genomic_DNA"/>
</dbReference>
<evidence type="ECO:0000313" key="5">
    <source>
        <dbReference type="EMBL" id="TPX30003.1"/>
    </source>
</evidence>
<evidence type="ECO:0000313" key="6">
    <source>
        <dbReference type="Proteomes" id="UP000319731"/>
    </source>
</evidence>
<keyword evidence="6" id="KW-1185">Reference proteome</keyword>
<feature type="repeat" description="ANK" evidence="3">
    <location>
        <begin position="779"/>
        <end position="811"/>
    </location>
</feature>
<feature type="repeat" description="ANK" evidence="3">
    <location>
        <begin position="850"/>
        <end position="882"/>
    </location>
</feature>
<dbReference type="SMART" id="SM00248">
    <property type="entry name" value="ANK"/>
    <property type="match status" value="13"/>
</dbReference>
<evidence type="ECO:0000256" key="1">
    <source>
        <dbReference type="ARBA" id="ARBA00022737"/>
    </source>
</evidence>
<feature type="repeat" description="ANK" evidence="3">
    <location>
        <begin position="883"/>
        <end position="915"/>
    </location>
</feature>
<sequence>MRQELKDLYRAEPNFLINMPSIGLQLEQLIVRPLCKYRGDKAVILLDALDECAVEDIKLRSEFLETLGRTFARLPTNISIFVTSRPLQHLRKQLSNYTPRMMTLEATENLNDIKLYARYRVNRLRPFLGSDPSIDTLADKLSTMAHGLFVWLYLACDTIDKSDDPVETVAELEERTLGNDEDRMDAIYTRALVSSYKGAPESSIPSYTKQVGALVALRTAMSVEGLSALLGLSSTSVKVNLSRLESLLVMSKSSVQLMHKSVADFITSKDRCARDASPFYIDKQKAESYLSRMCLLALPSSLSHDSVQKQIERLRGIAPLGSPTHITYACSHWADHLDSVEELDEELNQTLLQALQIYGRGMLIVTVLKNRPCALTHILKVGGGSTLLKAAEDVKFFQSHILEEAVTSNHADICEALLKYGGADVDCPIYGGTMTSEDSKGFTPLRICILSTLIESLKVILRHGADMDNEPYLELFSTGAVVNEMMIERLRRRVELEESNMDDMMNAARLGDVGRLKQLLEINPLMDINRQYKDCGNKTLLVVASHPLHHACSFGSLDIVKALMTAGSLLDGEGLDNRDSILNNKFYRPIDVACEQAHIDIVSWLLDNGVSPSALADGKVHPLFYAAVGGSVEIIQLLLSKGVDVNYQSKYLGTAIYGAALTGAENSAAYLLSVGADSELGLDAEHVEMENIRMTKFSPLNIAMSRSYSDIVAMLLPRSRAIDKSVELKLNYMGIWISVFTTPLVLGAINDNPKLVQIMLDYGEDLERQMPVAVIEQMSGSTALLYAAAYGRINIARMLLDAGADIKAVSAIRRTCLHIVASKPLGDRNKSDMVRLLRFYQAGLDDVDLDGCTALYLAVTAKGIQTVETLLELGANVNIADNLGNTPLHEAVKRNAGNMVTVLVNGGADKTKENLEGMTPLKFAQKQGYNNLVQLLK</sequence>
<feature type="domain" description="Nephrocystin 3-like N-terminal" evidence="4">
    <location>
        <begin position="23"/>
        <end position="85"/>
    </location>
</feature>
<name>A0A507BXI7_9FUNG</name>
<evidence type="ECO:0000256" key="3">
    <source>
        <dbReference type="PROSITE-ProRule" id="PRU00023"/>
    </source>
</evidence>
<dbReference type="InterPro" id="IPR036770">
    <property type="entry name" value="Ankyrin_rpt-contain_sf"/>
</dbReference>
<proteinExistence type="predicted"/>
<gene>
    <name evidence="5" type="ORF">SmJEL517_g06298</name>
</gene>
<keyword evidence="2 3" id="KW-0040">ANK repeat</keyword>
<evidence type="ECO:0000259" key="4">
    <source>
        <dbReference type="Pfam" id="PF24883"/>
    </source>
</evidence>
<protein>
    <recommendedName>
        <fullName evidence="4">Nephrocystin 3-like N-terminal domain-containing protein</fullName>
    </recommendedName>
</protein>
<dbReference type="RefSeq" id="XP_031021801.1">
    <property type="nucleotide sequence ID" value="XM_031172224.1"/>
</dbReference>
<comment type="caution">
    <text evidence="5">The sequence shown here is derived from an EMBL/GenBank/DDBJ whole genome shotgun (WGS) entry which is preliminary data.</text>
</comment>
<dbReference type="Pfam" id="PF12796">
    <property type="entry name" value="Ank_2"/>
    <property type="match status" value="3"/>
</dbReference>
<dbReference type="PANTHER" id="PTHR24198:SF165">
    <property type="entry name" value="ANKYRIN REPEAT-CONTAINING PROTEIN-RELATED"/>
    <property type="match status" value="1"/>
</dbReference>
<dbReference type="PANTHER" id="PTHR24198">
    <property type="entry name" value="ANKYRIN REPEAT AND PROTEIN KINASE DOMAIN-CONTAINING PROTEIN"/>
    <property type="match status" value="1"/>
</dbReference>
<dbReference type="STRING" id="1806994.A0A507BXI7"/>
<dbReference type="OrthoDB" id="2163089at2759"/>
<dbReference type="PROSITE" id="PS50088">
    <property type="entry name" value="ANK_REPEAT"/>
    <property type="match status" value="5"/>
</dbReference>
<dbReference type="InterPro" id="IPR056884">
    <property type="entry name" value="NPHP3-like_N"/>
</dbReference>
<reference evidence="5 6" key="1">
    <citation type="journal article" date="2019" name="Sci. Rep.">
        <title>Comparative genomics of chytrid fungi reveal insights into the obligate biotrophic and pathogenic lifestyle of Synchytrium endobioticum.</title>
        <authorList>
            <person name="van de Vossenberg B.T.L.H."/>
            <person name="Warris S."/>
            <person name="Nguyen H.D.T."/>
            <person name="van Gent-Pelzer M.P.E."/>
            <person name="Joly D.L."/>
            <person name="van de Geest H.C."/>
            <person name="Bonants P.J.M."/>
            <person name="Smith D.S."/>
            <person name="Levesque C.A."/>
            <person name="van der Lee T.A.J."/>
        </authorList>
    </citation>
    <scope>NUCLEOTIDE SEQUENCE [LARGE SCALE GENOMIC DNA]</scope>
    <source>
        <strain evidence="5 6">JEL517</strain>
    </source>
</reference>
<dbReference type="Gene3D" id="1.25.40.20">
    <property type="entry name" value="Ankyrin repeat-containing domain"/>
    <property type="match status" value="3"/>
</dbReference>
<organism evidence="5 6">
    <name type="scientific">Synchytrium microbalum</name>
    <dbReference type="NCBI Taxonomy" id="1806994"/>
    <lineage>
        <taxon>Eukaryota</taxon>
        <taxon>Fungi</taxon>
        <taxon>Fungi incertae sedis</taxon>
        <taxon>Chytridiomycota</taxon>
        <taxon>Chytridiomycota incertae sedis</taxon>
        <taxon>Chytridiomycetes</taxon>
        <taxon>Synchytriales</taxon>
        <taxon>Synchytriaceae</taxon>
        <taxon>Synchytrium</taxon>
    </lineage>
</organism>
<keyword evidence="1" id="KW-0677">Repeat</keyword>
<feature type="repeat" description="ANK" evidence="3">
    <location>
        <begin position="440"/>
        <end position="472"/>
    </location>
</feature>
<dbReference type="SUPFAM" id="SSF48403">
    <property type="entry name" value="Ankyrin repeat"/>
    <property type="match status" value="2"/>
</dbReference>
<dbReference type="InterPro" id="IPR002110">
    <property type="entry name" value="Ankyrin_rpt"/>
</dbReference>
<dbReference type="Pfam" id="PF24883">
    <property type="entry name" value="NPHP3_N"/>
    <property type="match status" value="1"/>
</dbReference>
<feature type="repeat" description="ANK" evidence="3">
    <location>
        <begin position="622"/>
        <end position="650"/>
    </location>
</feature>